<comment type="similarity">
    <text evidence="1">Belongs to the cullin family.</text>
</comment>
<evidence type="ECO:0000256" key="1">
    <source>
        <dbReference type="PROSITE-ProRule" id="PRU00330"/>
    </source>
</evidence>
<accession>A0AAN8YN55</accession>
<dbReference type="Pfam" id="PF26557">
    <property type="entry name" value="Cullin_AB"/>
    <property type="match status" value="1"/>
</dbReference>
<gene>
    <name evidence="3" type="ORF">RDI58_001377</name>
</gene>
<dbReference type="SUPFAM" id="SSF75632">
    <property type="entry name" value="Cullin homology domain"/>
    <property type="match status" value="1"/>
</dbReference>
<dbReference type="EMBL" id="JBANQN010000001">
    <property type="protein sequence ID" value="KAK6803593.1"/>
    <property type="molecule type" value="Genomic_DNA"/>
</dbReference>
<dbReference type="GO" id="GO:0031625">
    <property type="term" value="F:ubiquitin protein ligase binding"/>
    <property type="evidence" value="ECO:0007669"/>
    <property type="project" value="InterPro"/>
</dbReference>
<name>A0AAN8YN55_SOLBU</name>
<dbReference type="SMART" id="SM00182">
    <property type="entry name" value="CULLIN"/>
    <property type="match status" value="1"/>
</dbReference>
<dbReference type="Proteomes" id="UP001371456">
    <property type="component" value="Unassembled WGS sequence"/>
</dbReference>
<dbReference type="InterPro" id="IPR016158">
    <property type="entry name" value="Cullin_homology"/>
</dbReference>
<comment type="caution">
    <text evidence="3">The sequence shown here is derived from an EMBL/GenBank/DDBJ whole genome shotgun (WGS) entry which is preliminary data.</text>
</comment>
<evidence type="ECO:0000259" key="2">
    <source>
        <dbReference type="PROSITE" id="PS50069"/>
    </source>
</evidence>
<dbReference type="PANTHER" id="PTHR11932">
    <property type="entry name" value="CULLIN"/>
    <property type="match status" value="1"/>
</dbReference>
<keyword evidence="4" id="KW-1185">Reference proteome</keyword>
<organism evidence="3 4">
    <name type="scientific">Solanum bulbocastanum</name>
    <name type="common">Wild potato</name>
    <dbReference type="NCBI Taxonomy" id="147425"/>
    <lineage>
        <taxon>Eukaryota</taxon>
        <taxon>Viridiplantae</taxon>
        <taxon>Streptophyta</taxon>
        <taxon>Embryophyta</taxon>
        <taxon>Tracheophyta</taxon>
        <taxon>Spermatophyta</taxon>
        <taxon>Magnoliopsida</taxon>
        <taxon>eudicotyledons</taxon>
        <taxon>Gunneridae</taxon>
        <taxon>Pentapetalae</taxon>
        <taxon>asterids</taxon>
        <taxon>lamiids</taxon>
        <taxon>Solanales</taxon>
        <taxon>Solanaceae</taxon>
        <taxon>Solanoideae</taxon>
        <taxon>Solaneae</taxon>
        <taxon>Solanum</taxon>
    </lineage>
</organism>
<dbReference type="InterPro" id="IPR059120">
    <property type="entry name" value="Cullin-like_AB"/>
</dbReference>
<dbReference type="InterPro" id="IPR045093">
    <property type="entry name" value="Cullin"/>
</dbReference>
<dbReference type="InterPro" id="IPR036317">
    <property type="entry name" value="Cullin_homology_sf"/>
</dbReference>
<protein>
    <recommendedName>
        <fullName evidence="2">Cullin family profile domain-containing protein</fullName>
    </recommendedName>
</protein>
<reference evidence="3 4" key="1">
    <citation type="submission" date="2024-02" db="EMBL/GenBank/DDBJ databases">
        <title>de novo genome assembly of Solanum bulbocastanum strain 11H21.</title>
        <authorList>
            <person name="Hosaka A.J."/>
        </authorList>
    </citation>
    <scope>NUCLEOTIDE SEQUENCE [LARGE SCALE GENOMIC DNA]</scope>
    <source>
        <tissue evidence="3">Young leaves</tissue>
    </source>
</reference>
<evidence type="ECO:0000313" key="4">
    <source>
        <dbReference type="Proteomes" id="UP001371456"/>
    </source>
</evidence>
<evidence type="ECO:0000313" key="3">
    <source>
        <dbReference type="EMBL" id="KAK6803593.1"/>
    </source>
</evidence>
<dbReference type="PROSITE" id="PS50069">
    <property type="entry name" value="CULLIN_2"/>
    <property type="match status" value="1"/>
</dbReference>
<sequence>MSKLADKRDVVGLQEQVARETQASFEEYLSNDPIANPGIDLTVTVLPTGFWPSYQSFDLNLPAEMIRCVEVFKELYQTKTKHRKLT</sequence>
<proteinExistence type="inferred from homology"/>
<dbReference type="GO" id="GO:0006511">
    <property type="term" value="P:ubiquitin-dependent protein catabolic process"/>
    <property type="evidence" value="ECO:0007669"/>
    <property type="project" value="InterPro"/>
</dbReference>
<feature type="domain" description="Cullin family profile" evidence="2">
    <location>
        <begin position="16"/>
        <end position="86"/>
    </location>
</feature>
<dbReference type="AlphaFoldDB" id="A0AAN8YN55"/>
<dbReference type="Gene3D" id="4.10.1030.10">
    <property type="entry name" value="Ring Box Chain A, domain 5"/>
    <property type="match status" value="1"/>
</dbReference>